<dbReference type="InterPro" id="IPR051685">
    <property type="entry name" value="Ycf3/AcsC/BcsC/TPR_MFPF"/>
</dbReference>
<dbReference type="InterPro" id="IPR019734">
    <property type="entry name" value="TPR_rpt"/>
</dbReference>
<accession>A0A4V2UQV6</accession>
<evidence type="ECO:0000256" key="3">
    <source>
        <dbReference type="PROSITE-ProRule" id="PRU00339"/>
    </source>
</evidence>
<dbReference type="SUPFAM" id="SSF54427">
    <property type="entry name" value="NTF2-like"/>
    <property type="match status" value="1"/>
</dbReference>
<dbReference type="Pfam" id="PF13432">
    <property type="entry name" value="TPR_16"/>
    <property type="match status" value="1"/>
</dbReference>
<feature type="chain" id="PRO_5020514790" evidence="5">
    <location>
        <begin position="22"/>
        <end position="361"/>
    </location>
</feature>
<feature type="region of interest" description="Disordered" evidence="4">
    <location>
        <begin position="172"/>
        <end position="247"/>
    </location>
</feature>
<protein>
    <submittedName>
        <fullName evidence="7">Tetratricopeptide repeat protein</fullName>
    </submittedName>
</protein>
<evidence type="ECO:0000313" key="7">
    <source>
        <dbReference type="EMBL" id="TCS72927.1"/>
    </source>
</evidence>
<dbReference type="Proteomes" id="UP000295135">
    <property type="component" value="Unassembled WGS sequence"/>
</dbReference>
<dbReference type="EMBL" id="SLZY01000003">
    <property type="protein sequence ID" value="TCS72927.1"/>
    <property type="molecule type" value="Genomic_DNA"/>
</dbReference>
<dbReference type="OrthoDB" id="5294075at2"/>
<dbReference type="Pfam" id="PF13414">
    <property type="entry name" value="TPR_11"/>
    <property type="match status" value="1"/>
</dbReference>
<dbReference type="PANTHER" id="PTHR44943:SF8">
    <property type="entry name" value="TPR REPEAT-CONTAINING PROTEIN MJ0263"/>
    <property type="match status" value="1"/>
</dbReference>
<dbReference type="Gene3D" id="3.10.450.50">
    <property type="match status" value="1"/>
</dbReference>
<evidence type="ECO:0000256" key="5">
    <source>
        <dbReference type="SAM" id="SignalP"/>
    </source>
</evidence>
<reference evidence="7 8" key="1">
    <citation type="submission" date="2019-03" db="EMBL/GenBank/DDBJ databases">
        <title>Genomic Encyclopedia of Type Strains, Phase IV (KMG-IV): sequencing the most valuable type-strain genomes for metagenomic binning, comparative biology and taxonomic classification.</title>
        <authorList>
            <person name="Goeker M."/>
        </authorList>
    </citation>
    <scope>NUCLEOTIDE SEQUENCE [LARGE SCALE GENOMIC DNA]</scope>
    <source>
        <strain evidence="7 8">DSM 103923</strain>
    </source>
</reference>
<organism evidence="7 8">
    <name type="scientific">Sulfuritortus calidifontis</name>
    <dbReference type="NCBI Taxonomy" id="1914471"/>
    <lineage>
        <taxon>Bacteria</taxon>
        <taxon>Pseudomonadati</taxon>
        <taxon>Pseudomonadota</taxon>
        <taxon>Betaproteobacteria</taxon>
        <taxon>Nitrosomonadales</taxon>
        <taxon>Thiobacillaceae</taxon>
        <taxon>Sulfuritortus</taxon>
    </lineage>
</organism>
<gene>
    <name evidence="7" type="ORF">EDC61_10349</name>
</gene>
<dbReference type="InterPro" id="IPR056203">
    <property type="entry name" value="Cds6_C"/>
</dbReference>
<evidence type="ECO:0000259" key="6">
    <source>
        <dbReference type="Pfam" id="PF24125"/>
    </source>
</evidence>
<feature type="signal peptide" evidence="5">
    <location>
        <begin position="1"/>
        <end position="21"/>
    </location>
</feature>
<dbReference type="PROSITE" id="PS50005">
    <property type="entry name" value="TPR"/>
    <property type="match status" value="1"/>
</dbReference>
<dbReference type="PANTHER" id="PTHR44943">
    <property type="entry name" value="CELLULOSE SYNTHASE OPERON PROTEIN C"/>
    <property type="match status" value="1"/>
</dbReference>
<dbReference type="Gene3D" id="1.25.40.10">
    <property type="entry name" value="Tetratricopeptide repeat domain"/>
    <property type="match status" value="1"/>
</dbReference>
<feature type="domain" description="Cds6 C-terminal" evidence="6">
    <location>
        <begin position="260"/>
        <end position="360"/>
    </location>
</feature>
<keyword evidence="8" id="KW-1185">Reference proteome</keyword>
<dbReference type="InterPro" id="IPR011990">
    <property type="entry name" value="TPR-like_helical_dom_sf"/>
</dbReference>
<proteinExistence type="predicted"/>
<keyword evidence="2 3" id="KW-0802">TPR repeat</keyword>
<keyword evidence="5" id="KW-0732">Signal</keyword>
<dbReference type="SUPFAM" id="SSF48452">
    <property type="entry name" value="TPR-like"/>
    <property type="match status" value="1"/>
</dbReference>
<dbReference type="AlphaFoldDB" id="A0A4V2UQV6"/>
<dbReference type="SMART" id="SM00028">
    <property type="entry name" value="TPR"/>
    <property type="match status" value="3"/>
</dbReference>
<comment type="caution">
    <text evidence="7">The sequence shown here is derived from an EMBL/GenBank/DDBJ whole genome shotgun (WGS) entry which is preliminary data.</text>
</comment>
<keyword evidence="1" id="KW-0677">Repeat</keyword>
<sequence length="361" mass="39711">MTLIRILALSLGALFYGAALAATTPLQDANQLFKQGKFPAALEKVNAYLAGNPKEAQGRFLKGLLLTELNRPQEAIRVFTDLTEDYPELPEPYNNLAVLYAAQGQYDKARNSLEMAIRTHPSYATAHENLGDIYAKMASQSYDKALQLDKGNLSAQTKLSLIKDLFNPATVQASAKGKAKPAKTVSLTTEPTPPMPEPALRDKPPQVAAADKPAEAASEKVTEKAAAEKPAEKPTEAKTNGAKAKPLKLPADPKLAAEKLLQAWADAWSERDADAYLAFYADDFKVPGKKSRAAWAEERRLRVTRPEYIKVELSKLTTKVKGNQVFVTFHQQYESNLLKTASTKRITLEKQGGTWKITEER</sequence>
<dbReference type="RefSeq" id="WP_126461920.1">
    <property type="nucleotide sequence ID" value="NZ_AP018721.1"/>
</dbReference>
<dbReference type="InterPro" id="IPR032710">
    <property type="entry name" value="NTF2-like_dom_sf"/>
</dbReference>
<evidence type="ECO:0000313" key="8">
    <source>
        <dbReference type="Proteomes" id="UP000295135"/>
    </source>
</evidence>
<evidence type="ECO:0000256" key="4">
    <source>
        <dbReference type="SAM" id="MobiDB-lite"/>
    </source>
</evidence>
<evidence type="ECO:0000256" key="1">
    <source>
        <dbReference type="ARBA" id="ARBA00022737"/>
    </source>
</evidence>
<name>A0A4V2UQV6_9PROT</name>
<evidence type="ECO:0000256" key="2">
    <source>
        <dbReference type="ARBA" id="ARBA00022803"/>
    </source>
</evidence>
<feature type="repeat" description="TPR" evidence="3">
    <location>
        <begin position="90"/>
        <end position="123"/>
    </location>
</feature>
<feature type="compositionally biased region" description="Low complexity" evidence="4">
    <location>
        <begin position="237"/>
        <end position="247"/>
    </location>
</feature>
<feature type="compositionally biased region" description="Basic and acidic residues" evidence="4">
    <location>
        <begin position="212"/>
        <end position="236"/>
    </location>
</feature>
<dbReference type="Pfam" id="PF24125">
    <property type="entry name" value="Cds6_C"/>
    <property type="match status" value="1"/>
</dbReference>